<keyword evidence="6" id="KW-1185">Reference proteome</keyword>
<dbReference type="PANTHER" id="PTHR43344">
    <property type="entry name" value="PHOSPHOSERINE PHOSPHATASE"/>
    <property type="match status" value="1"/>
</dbReference>
<dbReference type="Proteomes" id="UP001278571">
    <property type="component" value="Unassembled WGS sequence"/>
</dbReference>
<sequence>MTAPAEAGASAGLAASGGGGRAVAFFDVDETLIPAKSMVAFWRWWAAREPGLLPSIDALLARAREEGRRAEVNQEYYRAFAGIPVTEFLAVGREWYAEYRTGRDAFVTAALAALHEHRAAGHAVVLVSGSHRACLEQLAGELGAERLLCTEQVVGPDGRLTGGVVRPMIGEAKVTAVRAFLKESGIPAGECFAYGDHSSDLPLLSGVGRAGVVGEDPVLLEHAERFGWRRLSARTGPWFPGGG</sequence>
<keyword evidence="3 5" id="KW-0378">Hydrolase</keyword>
<evidence type="ECO:0000256" key="3">
    <source>
        <dbReference type="ARBA" id="ARBA00022801"/>
    </source>
</evidence>
<dbReference type="SUPFAM" id="SSF56784">
    <property type="entry name" value="HAD-like"/>
    <property type="match status" value="1"/>
</dbReference>
<proteinExistence type="inferred from homology"/>
<comment type="caution">
    <text evidence="5">The sequence shown here is derived from an EMBL/GenBank/DDBJ whole genome shotgun (WGS) entry which is preliminary data.</text>
</comment>
<evidence type="ECO:0000256" key="4">
    <source>
        <dbReference type="ARBA" id="ARBA00022842"/>
    </source>
</evidence>
<dbReference type="Gene3D" id="1.20.1440.100">
    <property type="entry name" value="SG protein - dephosphorylation function"/>
    <property type="match status" value="1"/>
</dbReference>
<organism evidence="5 6">
    <name type="scientific">Streptomyces roseolus</name>
    <dbReference type="NCBI Taxonomy" id="67358"/>
    <lineage>
        <taxon>Bacteria</taxon>
        <taxon>Bacillati</taxon>
        <taxon>Actinomycetota</taxon>
        <taxon>Actinomycetes</taxon>
        <taxon>Kitasatosporales</taxon>
        <taxon>Streptomycetaceae</taxon>
        <taxon>Streptomyces</taxon>
    </lineage>
</organism>
<dbReference type="PANTHER" id="PTHR43344:SF13">
    <property type="entry name" value="PHOSPHATASE RV3661-RELATED"/>
    <property type="match status" value="1"/>
</dbReference>
<dbReference type="InterPro" id="IPR050582">
    <property type="entry name" value="HAD-like_SerB"/>
</dbReference>
<dbReference type="RefSeq" id="WP_319008175.1">
    <property type="nucleotide sequence ID" value="NZ_JAWJZF010000237.1"/>
</dbReference>
<dbReference type="EMBL" id="JAWJZF010000237">
    <property type="protein sequence ID" value="MDX2291631.1"/>
    <property type="molecule type" value="Genomic_DNA"/>
</dbReference>
<evidence type="ECO:0000256" key="1">
    <source>
        <dbReference type="ARBA" id="ARBA00009184"/>
    </source>
</evidence>
<accession>A0ABU4K1K9</accession>
<dbReference type="InterPro" id="IPR023214">
    <property type="entry name" value="HAD_sf"/>
</dbReference>
<reference evidence="5 6" key="1">
    <citation type="submission" date="2023-10" db="EMBL/GenBank/DDBJ databases">
        <authorList>
            <person name="Wang X.X."/>
        </authorList>
    </citation>
    <scope>NUCLEOTIDE SEQUENCE [LARGE SCALE GENOMIC DNA]</scope>
    <source>
        <strain evidence="5 6">NBRC 12816</strain>
    </source>
</reference>
<dbReference type="NCBIfam" id="TIGR01488">
    <property type="entry name" value="HAD-SF-IB"/>
    <property type="match status" value="1"/>
</dbReference>
<dbReference type="Gene3D" id="3.40.50.1000">
    <property type="entry name" value="HAD superfamily/HAD-like"/>
    <property type="match status" value="1"/>
</dbReference>
<keyword evidence="4" id="KW-0460">Magnesium</keyword>
<protein>
    <submittedName>
        <fullName evidence="5">HAD-IB family hydrolase</fullName>
    </submittedName>
</protein>
<gene>
    <name evidence="5" type="ORF">R2363_05515</name>
</gene>
<dbReference type="GO" id="GO:0016787">
    <property type="term" value="F:hydrolase activity"/>
    <property type="evidence" value="ECO:0007669"/>
    <property type="project" value="UniProtKB-KW"/>
</dbReference>
<evidence type="ECO:0000313" key="5">
    <source>
        <dbReference type="EMBL" id="MDX2291631.1"/>
    </source>
</evidence>
<dbReference type="NCBIfam" id="TIGR01490">
    <property type="entry name" value="HAD-SF-IB-hyp1"/>
    <property type="match status" value="1"/>
</dbReference>
<name>A0ABU4K1K9_9ACTN</name>
<dbReference type="InterPro" id="IPR036412">
    <property type="entry name" value="HAD-like_sf"/>
</dbReference>
<evidence type="ECO:0000256" key="2">
    <source>
        <dbReference type="ARBA" id="ARBA00022723"/>
    </source>
</evidence>
<comment type="similarity">
    <text evidence="1">Belongs to the HAD-like hydrolase superfamily. SerB family.</text>
</comment>
<dbReference type="InterPro" id="IPR006385">
    <property type="entry name" value="HAD_hydro_SerB1"/>
</dbReference>
<dbReference type="Pfam" id="PF12710">
    <property type="entry name" value="HAD"/>
    <property type="match status" value="1"/>
</dbReference>
<evidence type="ECO:0000313" key="6">
    <source>
        <dbReference type="Proteomes" id="UP001278571"/>
    </source>
</evidence>
<keyword evidence="2" id="KW-0479">Metal-binding</keyword>